<keyword evidence="3" id="KW-1185">Reference proteome</keyword>
<sequence>MVRARWNGAVIADSDDTVVVEGNHYFPRAAVDAGVLSESATTSLCPWKGIAHYHHVTVDGRVNADAAWYYPDPKEAAAAIEDRIAFWKGVEVG</sequence>
<dbReference type="InterPro" id="IPR007361">
    <property type="entry name" value="DUF427"/>
</dbReference>
<evidence type="ECO:0000313" key="3">
    <source>
        <dbReference type="Proteomes" id="UP000535078"/>
    </source>
</evidence>
<feature type="domain" description="DUF427" evidence="1">
    <location>
        <begin position="2"/>
        <end position="88"/>
    </location>
</feature>
<dbReference type="InterPro" id="IPR038694">
    <property type="entry name" value="DUF427_sf"/>
</dbReference>
<organism evidence="2 3">
    <name type="scientific">Sphingopyxis italica</name>
    <dbReference type="NCBI Taxonomy" id="1129133"/>
    <lineage>
        <taxon>Bacteria</taxon>
        <taxon>Pseudomonadati</taxon>
        <taxon>Pseudomonadota</taxon>
        <taxon>Alphaproteobacteria</taxon>
        <taxon>Sphingomonadales</taxon>
        <taxon>Sphingomonadaceae</taxon>
        <taxon>Sphingopyxis</taxon>
    </lineage>
</organism>
<gene>
    <name evidence="2" type="ORF">GGR90_003876</name>
</gene>
<proteinExistence type="predicted"/>
<comment type="caution">
    <text evidence="2">The sequence shown here is derived from an EMBL/GenBank/DDBJ whole genome shotgun (WGS) entry which is preliminary data.</text>
</comment>
<dbReference type="Proteomes" id="UP000535078">
    <property type="component" value="Unassembled WGS sequence"/>
</dbReference>
<dbReference type="AlphaFoldDB" id="A0A7X5XWS5"/>
<dbReference type="Pfam" id="PF04248">
    <property type="entry name" value="NTP_transf_9"/>
    <property type="match status" value="1"/>
</dbReference>
<protein>
    <submittedName>
        <fullName evidence="2">Uncharacterized protein (DUF427 family)</fullName>
    </submittedName>
</protein>
<evidence type="ECO:0000259" key="1">
    <source>
        <dbReference type="Pfam" id="PF04248"/>
    </source>
</evidence>
<evidence type="ECO:0000313" key="2">
    <source>
        <dbReference type="EMBL" id="NJB91656.1"/>
    </source>
</evidence>
<dbReference type="EMBL" id="JAATIT010000009">
    <property type="protein sequence ID" value="NJB91656.1"/>
    <property type="molecule type" value="Genomic_DNA"/>
</dbReference>
<dbReference type="PANTHER" id="PTHR34310:SF5">
    <property type="entry name" value="DUF427 DOMAIN PROTEIN (AFU_ORTHOLOGUE AFUA_3G02220)"/>
    <property type="match status" value="1"/>
</dbReference>
<reference evidence="2 3" key="1">
    <citation type="submission" date="2020-03" db="EMBL/GenBank/DDBJ databases">
        <title>Genomic Encyclopedia of Type Strains, Phase IV (KMG-IV): sequencing the most valuable type-strain genomes for metagenomic binning, comparative biology and taxonomic classification.</title>
        <authorList>
            <person name="Goeker M."/>
        </authorList>
    </citation>
    <scope>NUCLEOTIDE SEQUENCE [LARGE SCALE GENOMIC DNA]</scope>
    <source>
        <strain evidence="2 3">DSM 25229</strain>
    </source>
</reference>
<dbReference type="PANTHER" id="PTHR34310">
    <property type="entry name" value="DUF427 DOMAIN PROTEIN (AFU_ORTHOLOGUE AFUA_3G02220)"/>
    <property type="match status" value="1"/>
</dbReference>
<name>A0A7X5XWS5_9SPHN</name>
<accession>A0A7X5XWS5</accession>
<dbReference type="Gene3D" id="2.170.150.40">
    <property type="entry name" value="Domain of unknown function (DUF427)"/>
    <property type="match status" value="1"/>
</dbReference>
<dbReference type="RefSeq" id="WP_167923010.1">
    <property type="nucleotide sequence ID" value="NZ_JAATIT010000009.1"/>
</dbReference>